<reference evidence="1 2" key="1">
    <citation type="submission" date="2019-01" db="EMBL/GenBank/DDBJ databases">
        <title>Chengkuizengella sp. nov., isolated from deep-sea sediment of East Pacific Ocean.</title>
        <authorList>
            <person name="Yang J."/>
            <person name="Lai Q."/>
            <person name="Shao Z."/>
        </authorList>
    </citation>
    <scope>NUCLEOTIDE SEQUENCE [LARGE SCALE GENOMIC DNA]</scope>
    <source>
        <strain evidence="1 2">YPA3-1-1</strain>
    </source>
</reference>
<dbReference type="Proteomes" id="UP000448943">
    <property type="component" value="Unassembled WGS sequence"/>
</dbReference>
<organism evidence="1 2">
    <name type="scientific">Chengkuizengella marina</name>
    <dbReference type="NCBI Taxonomy" id="2507566"/>
    <lineage>
        <taxon>Bacteria</taxon>
        <taxon>Bacillati</taxon>
        <taxon>Bacillota</taxon>
        <taxon>Bacilli</taxon>
        <taxon>Bacillales</taxon>
        <taxon>Paenibacillaceae</taxon>
        <taxon>Chengkuizengella</taxon>
    </lineage>
</organism>
<proteinExistence type="predicted"/>
<sequence length="61" mass="7229">MKTEGQLSAQDVLMPMFTTWTWCDLNRSAQEGLMFIFKMKTTHLTDKHEWFNKLNFTVGRS</sequence>
<dbReference type="EMBL" id="SIJB01000056">
    <property type="protein sequence ID" value="NBI31078.1"/>
    <property type="molecule type" value="Genomic_DNA"/>
</dbReference>
<gene>
    <name evidence="1" type="ORF">ERL59_19195</name>
</gene>
<evidence type="ECO:0000313" key="2">
    <source>
        <dbReference type="Proteomes" id="UP000448943"/>
    </source>
</evidence>
<protein>
    <submittedName>
        <fullName evidence="1">Uncharacterized protein</fullName>
    </submittedName>
</protein>
<evidence type="ECO:0000313" key="1">
    <source>
        <dbReference type="EMBL" id="NBI31078.1"/>
    </source>
</evidence>
<keyword evidence="2" id="KW-1185">Reference proteome</keyword>
<accession>A0A6N9Q888</accession>
<name>A0A6N9Q888_9BACL</name>
<dbReference type="AlphaFoldDB" id="A0A6N9Q888"/>
<dbReference type="RefSeq" id="WP_160647896.1">
    <property type="nucleotide sequence ID" value="NZ_SIJB01000056.1"/>
</dbReference>
<comment type="caution">
    <text evidence="1">The sequence shown here is derived from an EMBL/GenBank/DDBJ whole genome shotgun (WGS) entry which is preliminary data.</text>
</comment>